<dbReference type="PANTHER" id="PTHR12469:SF2">
    <property type="entry name" value="SUCCINATE DEHYDROGENASE ASSEMBLY FACTOR 2, MITOCHONDRIAL"/>
    <property type="match status" value="1"/>
</dbReference>
<sequence>MTGSTRSSHGLDDRRKRLLFRCWHRGTREMDLILGRFADATIAELSDQEIGELEHLIEVPDPDLYAALTGDKVLAAQYATALFARIKAFRVADPSA</sequence>
<gene>
    <name evidence="4" type="ORF">SAMN05444164_0821</name>
</gene>
<dbReference type="PANTHER" id="PTHR12469">
    <property type="entry name" value="PROTEIN EMI5 HOMOLOG, MITOCHONDRIAL"/>
    <property type="match status" value="1"/>
</dbReference>
<accession>A0A1H4P4L0</accession>
<dbReference type="Proteomes" id="UP000198992">
    <property type="component" value="Unassembled WGS sequence"/>
</dbReference>
<evidence type="ECO:0000256" key="1">
    <source>
        <dbReference type="ARBA" id="ARBA00008571"/>
    </source>
</evidence>
<keyword evidence="3" id="KW-0143">Chaperone</keyword>
<name>A0A1H4P4L0_9BRAD</name>
<dbReference type="InterPro" id="IPR005631">
    <property type="entry name" value="SDH"/>
</dbReference>
<evidence type="ECO:0000313" key="4">
    <source>
        <dbReference type="EMBL" id="SEC02264.1"/>
    </source>
</evidence>
<comment type="similarity">
    <text evidence="1">Belongs to the SdhE FAD assembly factor family.</text>
</comment>
<evidence type="ECO:0000256" key="2">
    <source>
        <dbReference type="ARBA" id="ARBA00019418"/>
    </source>
</evidence>
<dbReference type="Gene3D" id="1.10.150.250">
    <property type="entry name" value="Flavinator of succinate dehydrogenase"/>
    <property type="match status" value="1"/>
</dbReference>
<dbReference type="RefSeq" id="WP_092125627.1">
    <property type="nucleotide sequence ID" value="NZ_FNTH01000001.1"/>
</dbReference>
<organism evidence="4 5">
    <name type="scientific">Bradyrhizobium erythrophlei</name>
    <dbReference type="NCBI Taxonomy" id="1437360"/>
    <lineage>
        <taxon>Bacteria</taxon>
        <taxon>Pseudomonadati</taxon>
        <taxon>Pseudomonadota</taxon>
        <taxon>Alphaproteobacteria</taxon>
        <taxon>Hyphomicrobiales</taxon>
        <taxon>Nitrobacteraceae</taxon>
        <taxon>Bradyrhizobium</taxon>
    </lineage>
</organism>
<evidence type="ECO:0000313" key="5">
    <source>
        <dbReference type="Proteomes" id="UP000198992"/>
    </source>
</evidence>
<dbReference type="EMBL" id="FNTH01000001">
    <property type="protein sequence ID" value="SEC02264.1"/>
    <property type="molecule type" value="Genomic_DNA"/>
</dbReference>
<dbReference type="GO" id="GO:0006099">
    <property type="term" value="P:tricarboxylic acid cycle"/>
    <property type="evidence" value="ECO:0007669"/>
    <property type="project" value="TreeGrafter"/>
</dbReference>
<dbReference type="InterPro" id="IPR036714">
    <property type="entry name" value="SDH_sf"/>
</dbReference>
<protein>
    <recommendedName>
        <fullName evidence="2">FAD assembly factor SdhE</fullName>
    </recommendedName>
</protein>
<proteinExistence type="inferred from homology"/>
<evidence type="ECO:0000256" key="3">
    <source>
        <dbReference type="ARBA" id="ARBA00023186"/>
    </source>
</evidence>
<dbReference type="AlphaFoldDB" id="A0A1H4P4L0"/>
<dbReference type="Pfam" id="PF03937">
    <property type="entry name" value="Sdh5"/>
    <property type="match status" value="1"/>
</dbReference>
<dbReference type="SUPFAM" id="SSF109910">
    <property type="entry name" value="YgfY-like"/>
    <property type="match status" value="1"/>
</dbReference>
<reference evidence="4 5" key="1">
    <citation type="submission" date="2016-10" db="EMBL/GenBank/DDBJ databases">
        <authorList>
            <person name="de Groot N.N."/>
        </authorList>
    </citation>
    <scope>NUCLEOTIDE SEQUENCE [LARGE SCALE GENOMIC DNA]</scope>
    <source>
        <strain evidence="4 5">MT12</strain>
    </source>
</reference>
<dbReference type="OrthoDB" id="9807264at2"/>